<evidence type="ECO:0000256" key="3">
    <source>
        <dbReference type="ARBA" id="ARBA00022737"/>
    </source>
</evidence>
<sequence>MIFSFLVLIGLYAGGPAASDSLVVPFEQSLSMHKAQEIQNFPSPHGTLHVQLKPLQIWHDEAVLEVFHKEGRAKQTVHARNRFMHGVTKDGVLVFVSRTKEGGLRGFTRGQAGTWGFRTQDGHLVYSKASGRAFECRTAEFAEVVPMRTVPQPRLGKTDLNDAIVDIALETDTALYQEFEDVEMMKDAVSESMAAISAIYQRDFGAELRIVYLSAYPEEDPWENSTITELQNHWLDPNNGKSGISRTLTHLLSAVSFYGVGFIDTMCNVTWGYGRSSFYGLYVADNTDFSDINLVAHELGHNFGSPHTHDYTPTIDRCPTFTGVLPTEGGTLMSYCHFQTATIELSEFHPRVQEWVRGRIEVRDCIPRRLSSIEFSDDAFKAALVEAHDSNEDGEINHDEAEQITALQLNDLGIENLDGIRYFVNLETLNADNNAITMIPLLLPATLKELSMVNNPLAKANCDRLISLEKRGLESLTLEPYAETADLDCTTDAITFADANLQTAVLAAGDTDEDGTLTHAEASLLTSLDLTGLEIADLSGIDQLPNLVTLIAADNGLTELPTFPPKLANIDISGNALTNLDAVSVLPNLSVLVASNNEISALPTLNTFDFLDSLYVSSNQLTELPSLRNVNGKNTLYDVDVSNNQISELPDLPRVIFALNVAGNNLTEIPEIPALNYTFSQWVDISGNRLADTAESCALIASFLERDMGQFLFEPQQDVTRFDCANIEGAMPALSQVLPWVVNNENYQSSLTITNNGPEAGDVVLRAISAAGEAKETLTLAAGEQRTVNASELFPNMDRYTLAAHANQFGLATETVLRNVNGPSAGAGGTVQGHAYNQLSGSVVMTGLTGTAVAVLSTPGNRAETPITVSLHGPSGTLIAEKVFTARGEAPLPLVIPQEFPEAAGLGAVAIRARVAEGLRLCGTAFYFEGWAEFGTAQGISFFQPPFYALALLPAERQGAEIHLFNPERQEVSAFFQVIDDRTEEADFVRHIIPAGGTLVFHPDRELTTEGPAALWVFTSRGSFSTLKLRDQVGSGAPSVAAANLIDPNRLSREGYVRYDRLEAAENVLHLIPLFGSEEGQTITLNLTDAAGTVVESKEIEMIMSYALELVFSETFETTDLSGLYLEMSTTAEEEVFATSLRQYDENGRSLLRKPAR</sequence>
<evidence type="ECO:0000259" key="4">
    <source>
        <dbReference type="PROSITE" id="PS50215"/>
    </source>
</evidence>
<dbReference type="Gene3D" id="3.80.10.10">
    <property type="entry name" value="Ribonuclease Inhibitor"/>
    <property type="match status" value="2"/>
</dbReference>
<dbReference type="SMART" id="SM00364">
    <property type="entry name" value="LRR_BAC"/>
    <property type="match status" value="7"/>
</dbReference>
<protein>
    <recommendedName>
        <fullName evidence="4">Peptidase M12B domain-containing protein</fullName>
    </recommendedName>
</protein>
<evidence type="ECO:0000313" key="5">
    <source>
        <dbReference type="EMBL" id="MBO1320760.1"/>
    </source>
</evidence>
<proteinExistence type="inferred from homology"/>
<dbReference type="Proteomes" id="UP000664417">
    <property type="component" value="Unassembled WGS sequence"/>
</dbReference>
<dbReference type="SUPFAM" id="SSF52058">
    <property type="entry name" value="L domain-like"/>
    <property type="match status" value="1"/>
</dbReference>
<dbReference type="SUPFAM" id="SSF55486">
    <property type="entry name" value="Metalloproteases ('zincins'), catalytic domain"/>
    <property type="match status" value="1"/>
</dbReference>
<dbReference type="Gene3D" id="3.40.390.10">
    <property type="entry name" value="Collagenase (Catalytic Domain)"/>
    <property type="match status" value="1"/>
</dbReference>
<gene>
    <name evidence="5" type="ORF">J3U88_19935</name>
</gene>
<dbReference type="SMART" id="SM00369">
    <property type="entry name" value="LRR_TYP"/>
    <property type="match status" value="3"/>
</dbReference>
<dbReference type="PANTHER" id="PTHR47114:SF2">
    <property type="entry name" value="OLIGODENDROCYTE-MYELIN GLYCOPROTEIN"/>
    <property type="match status" value="1"/>
</dbReference>
<evidence type="ECO:0000256" key="2">
    <source>
        <dbReference type="ARBA" id="ARBA00022614"/>
    </source>
</evidence>
<comment type="caution">
    <text evidence="5">The sequence shown here is derived from an EMBL/GenBank/DDBJ whole genome shotgun (WGS) entry which is preliminary data.</text>
</comment>
<dbReference type="GO" id="GO:0004222">
    <property type="term" value="F:metalloendopeptidase activity"/>
    <property type="evidence" value="ECO:0007669"/>
    <property type="project" value="InterPro"/>
</dbReference>
<evidence type="ECO:0000313" key="6">
    <source>
        <dbReference type="Proteomes" id="UP000664417"/>
    </source>
</evidence>
<dbReference type="GO" id="GO:0006508">
    <property type="term" value="P:proteolysis"/>
    <property type="evidence" value="ECO:0007669"/>
    <property type="project" value="InterPro"/>
</dbReference>
<feature type="domain" description="Peptidase M12B" evidence="4">
    <location>
        <begin position="163"/>
        <end position="336"/>
    </location>
</feature>
<comment type="similarity">
    <text evidence="1">Belongs to the LRR-containing bacterial E3 ligase family.</text>
</comment>
<dbReference type="PROSITE" id="PS51450">
    <property type="entry name" value="LRR"/>
    <property type="match status" value="2"/>
</dbReference>
<keyword evidence="6" id="KW-1185">Reference proteome</keyword>
<dbReference type="EMBL" id="JAFREP010000019">
    <property type="protein sequence ID" value="MBO1320760.1"/>
    <property type="molecule type" value="Genomic_DNA"/>
</dbReference>
<reference evidence="5" key="1">
    <citation type="submission" date="2021-03" db="EMBL/GenBank/DDBJ databases">
        <authorList>
            <person name="Wang G."/>
        </authorList>
    </citation>
    <scope>NUCLEOTIDE SEQUENCE</scope>
    <source>
        <strain evidence="5">KCTC 12899</strain>
    </source>
</reference>
<keyword evidence="3" id="KW-0677">Repeat</keyword>
<dbReference type="AlphaFoldDB" id="A0A8J7QAT4"/>
<evidence type="ECO:0000256" key="1">
    <source>
        <dbReference type="ARBA" id="ARBA00009868"/>
    </source>
</evidence>
<dbReference type="InterPro" id="IPR001611">
    <property type="entry name" value="Leu-rich_rpt"/>
</dbReference>
<dbReference type="RefSeq" id="WP_207860712.1">
    <property type="nucleotide sequence ID" value="NZ_JAFREP010000019.1"/>
</dbReference>
<dbReference type="InterPro" id="IPR051071">
    <property type="entry name" value="LRR-bact_E3_ubiq_ligases"/>
</dbReference>
<dbReference type="PANTHER" id="PTHR47114">
    <property type="match status" value="1"/>
</dbReference>
<dbReference type="InterPro" id="IPR024079">
    <property type="entry name" value="MetalloPept_cat_dom_sf"/>
</dbReference>
<dbReference type="PROSITE" id="PS50215">
    <property type="entry name" value="ADAM_MEPRO"/>
    <property type="match status" value="1"/>
</dbReference>
<dbReference type="InterPro" id="IPR032675">
    <property type="entry name" value="LRR_dom_sf"/>
</dbReference>
<dbReference type="Pfam" id="PF13688">
    <property type="entry name" value="Reprolysin_5"/>
    <property type="match status" value="1"/>
</dbReference>
<dbReference type="InterPro" id="IPR001590">
    <property type="entry name" value="Peptidase_M12B"/>
</dbReference>
<dbReference type="InterPro" id="IPR003591">
    <property type="entry name" value="Leu-rich_rpt_typical-subtyp"/>
</dbReference>
<keyword evidence="2" id="KW-0433">Leucine-rich repeat</keyword>
<organism evidence="5 6">
    <name type="scientific">Acanthopleuribacter pedis</name>
    <dbReference type="NCBI Taxonomy" id="442870"/>
    <lineage>
        <taxon>Bacteria</taxon>
        <taxon>Pseudomonadati</taxon>
        <taxon>Acidobacteriota</taxon>
        <taxon>Holophagae</taxon>
        <taxon>Acanthopleuribacterales</taxon>
        <taxon>Acanthopleuribacteraceae</taxon>
        <taxon>Acanthopleuribacter</taxon>
    </lineage>
</organism>
<name>A0A8J7QAT4_9BACT</name>
<accession>A0A8J7QAT4</accession>